<evidence type="ECO:0000256" key="1">
    <source>
        <dbReference type="ARBA" id="ARBA00022729"/>
    </source>
</evidence>
<dbReference type="GO" id="GO:0006508">
    <property type="term" value="P:proteolysis"/>
    <property type="evidence" value="ECO:0007669"/>
    <property type="project" value="InterPro"/>
</dbReference>
<dbReference type="InterPro" id="IPR029031">
    <property type="entry name" value="Gingipain_N_sf"/>
</dbReference>
<sequence>MRHHSAPPALLALLGLLLPTLISAQPAGGCRYLIIAADEYSDALRPLAEWKTAKGVPAAVVPLSVTGSSPQTVRAYIRNAWNNWPVKPEFILIAASPEQLPGYDWENDTYYGDMTGDYRMELPVGRLPAENLVECVTMVSRTLAYELLPDPADSSWTLKGTTIVNEEDSLSPDPYYLADSRFAHSLWQAAGYTRVESLYNLAGHNYRHAVQALNDGRAFITYRGLAGGIWTWPFWFFWPDSSWRNHLKLPIIVSATCATMSLAPGEEMLGNAAMRCGTPESLVGPVAFFGTTGLASACSHFRSACYRGFFKSLFAESAATIGAATLRGRFRVDSLYRDQFHYEEWTLFGDPELPVWTGLPRRITAAHDSVIPTGAQTFSLAVAHNSTPLPGARVCLWMDSTVYAVDTTDAQGRAELAISPSHAGTMNITVTGPNLRPWRGTCRVLFSGGPCVVYLRHTINDSPPNGNGDGVVGPGETITLPTTVHNLGDSTARAVIGRLAAADTFCSILDSLRPFGTIPARDSGTTGNSGFRFSVAPGCPDGRLLDFTLTCTDSAGTSWRSAFSIPVGAALIQFRDTVITDSLGNRNGRPDPEETCAVIVGLRNSGFGTAREVLVRLRCPDPRLTILDSVARIGDIPPWNIRTNSAHPFQLVTTRLVPETRITCSLLVTTFTAGQTFSLPITFGRLNPTDPIRDGPRDPALYWAYDESDTTYPEHPTFDWVETRGRGTRLNLGLNKNDTVFLPPAFGPFKYYGQRCTALTISAHGWVAPGLTGYRAAVNIRLPKSSGPPLLAVNWDAFRPDSGNGVWFWHDTLGRRLIIEWDSIHYVNPPSRWDKFQLVIYDTTLAARDGSSIFDYQFATANGFRSATIGIQNHSGTIGITCLHDTAIHRATTPMRPGRAIRFTTNPPLTGILEPTTSPSTDPCRPLATISPNPCRGRASIHLTTPPNQPLTIRIYDASGSLRLTSSQSEISNRQSAIPLSLSSLPAGIYFVHLTLPPHPHQPPSQPPLPAPLKLLITP</sequence>
<gene>
    <name evidence="5" type="ORF">ENS41_05030</name>
</gene>
<feature type="region of interest" description="Disordered" evidence="2">
    <location>
        <begin position="998"/>
        <end position="1019"/>
    </location>
</feature>
<organism evidence="5">
    <name type="scientific">candidate division WOR-3 bacterium</name>
    <dbReference type="NCBI Taxonomy" id="2052148"/>
    <lineage>
        <taxon>Bacteria</taxon>
        <taxon>Bacteria division WOR-3</taxon>
    </lineage>
</organism>
<dbReference type="InterPro" id="IPR026444">
    <property type="entry name" value="Secre_tail"/>
</dbReference>
<dbReference type="AlphaFoldDB" id="A0A7C4GFG7"/>
<dbReference type="Pfam" id="PF18962">
    <property type="entry name" value="Por_Secre_tail"/>
    <property type="match status" value="1"/>
</dbReference>
<dbReference type="InterPro" id="IPR001769">
    <property type="entry name" value="Gingipain"/>
</dbReference>
<evidence type="ECO:0000313" key="5">
    <source>
        <dbReference type="EMBL" id="HGK28301.1"/>
    </source>
</evidence>
<keyword evidence="1" id="KW-0732">Signal</keyword>
<name>A0A7C4GFG7_UNCW3</name>
<accession>A0A7C4GFG7</accession>
<dbReference type="Gene3D" id="3.40.50.1460">
    <property type="match status" value="1"/>
</dbReference>
<dbReference type="GO" id="GO:0008234">
    <property type="term" value="F:cysteine-type peptidase activity"/>
    <property type="evidence" value="ECO:0007669"/>
    <property type="project" value="InterPro"/>
</dbReference>
<feature type="domain" description="Secretion system C-terminal sorting" evidence="4">
    <location>
        <begin position="930"/>
        <end position="995"/>
    </location>
</feature>
<dbReference type="InterPro" id="IPR013783">
    <property type="entry name" value="Ig-like_fold"/>
</dbReference>
<dbReference type="Gene3D" id="2.60.40.10">
    <property type="entry name" value="Immunoglobulins"/>
    <property type="match status" value="1"/>
</dbReference>
<evidence type="ECO:0000259" key="4">
    <source>
        <dbReference type="Pfam" id="PF18962"/>
    </source>
</evidence>
<dbReference type="NCBIfam" id="TIGR04183">
    <property type="entry name" value="Por_Secre_tail"/>
    <property type="match status" value="1"/>
</dbReference>
<dbReference type="EMBL" id="DSUT01000102">
    <property type="protein sequence ID" value="HGK28301.1"/>
    <property type="molecule type" value="Genomic_DNA"/>
</dbReference>
<dbReference type="SUPFAM" id="SSF52129">
    <property type="entry name" value="Caspase-like"/>
    <property type="match status" value="1"/>
</dbReference>
<feature type="region of interest" description="Disordered" evidence="2">
    <location>
        <begin position="898"/>
        <end position="925"/>
    </location>
</feature>
<reference evidence="5" key="1">
    <citation type="journal article" date="2020" name="mSystems">
        <title>Genome- and Community-Level Interaction Insights into Carbon Utilization and Element Cycling Functions of Hydrothermarchaeota in Hydrothermal Sediment.</title>
        <authorList>
            <person name="Zhou Z."/>
            <person name="Liu Y."/>
            <person name="Xu W."/>
            <person name="Pan J."/>
            <person name="Luo Z.H."/>
            <person name="Li M."/>
        </authorList>
    </citation>
    <scope>NUCLEOTIDE SEQUENCE [LARGE SCALE GENOMIC DNA]</scope>
    <source>
        <strain evidence="5">SpSt-488</strain>
    </source>
</reference>
<dbReference type="Pfam" id="PF01364">
    <property type="entry name" value="Peptidase_C25"/>
    <property type="match status" value="1"/>
</dbReference>
<feature type="domain" description="Gingipain" evidence="3">
    <location>
        <begin position="32"/>
        <end position="354"/>
    </location>
</feature>
<protein>
    <submittedName>
        <fullName evidence="5">T9SS type A sorting domain-containing protein</fullName>
    </submittedName>
</protein>
<dbReference type="Gene3D" id="3.40.50.10390">
    <property type="entry name" value="Gingipain r, domain 1"/>
    <property type="match status" value="1"/>
</dbReference>
<evidence type="ECO:0000256" key="2">
    <source>
        <dbReference type="SAM" id="MobiDB-lite"/>
    </source>
</evidence>
<comment type="caution">
    <text evidence="5">The sequence shown here is derived from an EMBL/GenBank/DDBJ whole genome shotgun (WGS) entry which is preliminary data.</text>
</comment>
<proteinExistence type="predicted"/>
<feature type="compositionally biased region" description="Pro residues" evidence="2">
    <location>
        <begin position="998"/>
        <end position="1011"/>
    </location>
</feature>
<dbReference type="InterPro" id="IPR029030">
    <property type="entry name" value="Caspase-like_dom_sf"/>
</dbReference>
<evidence type="ECO:0000259" key="3">
    <source>
        <dbReference type="Pfam" id="PF01364"/>
    </source>
</evidence>